<dbReference type="Gene3D" id="3.10.620.30">
    <property type="match status" value="1"/>
</dbReference>
<feature type="domain" description="Transglutaminase-like" evidence="1">
    <location>
        <begin position="317"/>
        <end position="393"/>
    </location>
</feature>
<dbReference type="RefSeq" id="WP_109664142.1">
    <property type="nucleotide sequence ID" value="NZ_QGEG01000003.1"/>
</dbReference>
<comment type="caution">
    <text evidence="2">The sequence shown here is derived from an EMBL/GenBank/DDBJ whole genome shotgun (WGS) entry which is preliminary data.</text>
</comment>
<dbReference type="Gene3D" id="2.60.40.3140">
    <property type="match status" value="1"/>
</dbReference>
<evidence type="ECO:0000259" key="1">
    <source>
        <dbReference type="Pfam" id="PF01841"/>
    </source>
</evidence>
<evidence type="ECO:0000313" key="2">
    <source>
        <dbReference type="EMBL" id="PWL37850.1"/>
    </source>
</evidence>
<dbReference type="Proteomes" id="UP000245762">
    <property type="component" value="Unassembled WGS sequence"/>
</dbReference>
<organism evidence="2 3">
    <name type="scientific">Flagellimonas aquimarina</name>
    <dbReference type="NCBI Taxonomy" id="2201895"/>
    <lineage>
        <taxon>Bacteria</taxon>
        <taxon>Pseudomonadati</taxon>
        <taxon>Bacteroidota</taxon>
        <taxon>Flavobacteriia</taxon>
        <taxon>Flavobacteriales</taxon>
        <taxon>Flavobacteriaceae</taxon>
        <taxon>Flagellimonas</taxon>
    </lineage>
</organism>
<dbReference type="OrthoDB" id="98874at2"/>
<protein>
    <submittedName>
        <fullName evidence="2">Transglutaminase</fullName>
    </submittedName>
</protein>
<gene>
    <name evidence="2" type="ORF">DKG77_13855</name>
</gene>
<dbReference type="EMBL" id="QGEG01000003">
    <property type="protein sequence ID" value="PWL37850.1"/>
    <property type="molecule type" value="Genomic_DNA"/>
</dbReference>
<reference evidence="2 3" key="1">
    <citation type="submission" date="2018-05" db="EMBL/GenBank/DDBJ databases">
        <title>Complete genome sequence of Flagellimonas aquimarina ECD12 isolated from seaweed Ecklonia cava.</title>
        <authorList>
            <person name="Choi S."/>
            <person name="Seong C."/>
        </authorList>
    </citation>
    <scope>NUCLEOTIDE SEQUENCE [LARGE SCALE GENOMIC DNA]</scope>
    <source>
        <strain evidence="2 3">ECD12</strain>
    </source>
</reference>
<dbReference type="AlphaFoldDB" id="A0A316LCR3"/>
<evidence type="ECO:0000313" key="3">
    <source>
        <dbReference type="Proteomes" id="UP000245762"/>
    </source>
</evidence>
<dbReference type="Gene3D" id="2.60.120.1130">
    <property type="match status" value="1"/>
</dbReference>
<proteinExistence type="predicted"/>
<accession>A0A316LCR3</accession>
<keyword evidence="3" id="KW-1185">Reference proteome</keyword>
<name>A0A316LCR3_9FLAO</name>
<dbReference type="Pfam" id="PF01841">
    <property type="entry name" value="Transglut_core"/>
    <property type="match status" value="1"/>
</dbReference>
<dbReference type="InterPro" id="IPR002931">
    <property type="entry name" value="Transglutaminase-like"/>
</dbReference>
<sequence>MKTKLFLLLFISIYFVHANDFKFGKVSKEEISETQHPLEPDANAAILYKKERVVYNYDYERGWSIIKEAHYRIKIYSKEGLDWATLQVPLYISGSDEEKISSVKGFTFNIVDEKIVSEKLKKDGVFVEKINKYRNKASITMPEVKEGSVLDIQFRVNSPLYWHMDDFRFQYAIPVNNVHLNLNIPQYFVFKRHSKGFYPIKLNESRGSRSISVSYRSEDDPSGRSIKTSRKNGTLDFYENMYEVNASNLPSLKEEIYTNNIDNYRAAIKFELASTQFPNRPYKNYSLSWEGVAKSIYESDNFGPELKKTNYFEEEVDKIIMGKTDDAEKAMLIFEFVKSKMTWDKYVGVTCSQGIKKAYKEGTGNVAEINLMLTAMFRYAGLKANPVLVSTRSHGIPLFPTTDGFNYVISGVEVMDNVILFDATEENTSPGILPNRVLNWMGRLVRKDGSSAQVDLIPKEPSKELHYMNARINTDGSVEGRRRTQYSNQLALSFRDVLDNTDEETYLEELENSYGEMEISSFNIKNKDEFSKPVVETCEFSKENQCEFLGDKIYFRPMLFLAQTNNPFKMDKREYPIDFTFPRQKKYMINLSIPEGYQIESLPENAIVQLPNQAGTFKFKIVSQENQIRVSVSTEFTTALFPSDYYDALKEYYKNMVLKQSEKVVLSKI</sequence>